<feature type="domain" description="APO" evidence="2">
    <location>
        <begin position="456"/>
        <end position="541"/>
    </location>
</feature>
<evidence type="ECO:0000313" key="3">
    <source>
        <dbReference type="EMBL" id="KAD6796555.1"/>
    </source>
</evidence>
<dbReference type="EMBL" id="SZYD01000003">
    <property type="protein sequence ID" value="KAD6796555.1"/>
    <property type="molecule type" value="Genomic_DNA"/>
</dbReference>
<dbReference type="PANTHER" id="PTHR10388">
    <property type="entry name" value="EUKARYOTIC TRANSLATION INITIATION FACTOR SUI1"/>
    <property type="match status" value="1"/>
</dbReference>
<evidence type="ECO:0000313" key="4">
    <source>
        <dbReference type="Proteomes" id="UP000326396"/>
    </source>
</evidence>
<dbReference type="AlphaFoldDB" id="A0A5N6PTP3"/>
<feature type="chain" id="PRO_5024389822" description="APO domain-containing protein" evidence="1">
    <location>
        <begin position="23"/>
        <end position="564"/>
    </location>
</feature>
<dbReference type="Pfam" id="PF05634">
    <property type="entry name" value="APO_RNA-bind"/>
    <property type="match status" value="2"/>
</dbReference>
<dbReference type="Proteomes" id="UP000326396">
    <property type="component" value="Linkage Group LG11"/>
</dbReference>
<name>A0A5N6PTP3_9ASTR</name>
<organism evidence="3 4">
    <name type="scientific">Mikania micrantha</name>
    <name type="common">bitter vine</name>
    <dbReference type="NCBI Taxonomy" id="192012"/>
    <lineage>
        <taxon>Eukaryota</taxon>
        <taxon>Viridiplantae</taxon>
        <taxon>Streptophyta</taxon>
        <taxon>Embryophyta</taxon>
        <taxon>Tracheophyta</taxon>
        <taxon>Spermatophyta</taxon>
        <taxon>Magnoliopsida</taxon>
        <taxon>eudicotyledons</taxon>
        <taxon>Gunneridae</taxon>
        <taxon>Pentapetalae</taxon>
        <taxon>asterids</taxon>
        <taxon>campanulids</taxon>
        <taxon>Asterales</taxon>
        <taxon>Asteraceae</taxon>
        <taxon>Asteroideae</taxon>
        <taxon>Heliantheae alliance</taxon>
        <taxon>Eupatorieae</taxon>
        <taxon>Mikania</taxon>
    </lineage>
</organism>
<reference evidence="3 4" key="1">
    <citation type="submission" date="2019-05" db="EMBL/GenBank/DDBJ databases">
        <title>Mikania micrantha, genome provides insights into the molecular mechanism of rapid growth.</title>
        <authorList>
            <person name="Liu B."/>
        </authorList>
    </citation>
    <scope>NUCLEOTIDE SEQUENCE [LARGE SCALE GENOMIC DNA]</scope>
    <source>
        <strain evidence="3">NLD-2019</strain>
        <tissue evidence="3">Leaf</tissue>
    </source>
</reference>
<dbReference type="PROSITE" id="PS51499">
    <property type="entry name" value="APO"/>
    <property type="match status" value="2"/>
</dbReference>
<evidence type="ECO:0000259" key="2">
    <source>
        <dbReference type="PROSITE" id="PS51499"/>
    </source>
</evidence>
<sequence length="564" mass="63679">MFRHKQVSTLLGLSCLLGYGYLDDDVSASTSIQDIRLLELKTSGSLKYRDEDCASQRLRLTKASRIAYWETPNGIFNRIFIFPIASQDSSSPSLHRFQSSSIAVCSFAADSTRLIRCSPIQSSTDMSCSLISPELGTTSFLCKQRLICPKLGILRCNSQQDLDFFDSFQLSGKKSKHQRVFGVPSCYQSRTQSFVIKCNNNPQNVDLPRYYSKKEKKPFPVPILELRRAARERMKSGKGQPKRAAPPPKNGLLVQRMIPLAYAVLNARTTLINNLKRLLKVVPVQACKYCNEIHVGPVGHPFRSCRGPNSSIRKGKHEWVNAVVEDIIVQIEAYHLYDRLGKRIPHEERFSVPRIPALTELCIQAGVDLPEYPTKRRRKPIIRISKSEFIDADESELPDLPSQDSKPMLLAETPDSEIIPPSDKQQIVLVAEETLKVWEKMRMGANRLMKMYPVRVCGYCPEIHVGPTGHKAQNCGAYKHQQRNGQHGWQSAVLDDLIPPRYVWHVPNLEEPLLQKELRNFYGQAPAVVEICVQGGAAVPEQYKPTMRLDVGIPSSVREAEMVV</sequence>
<comment type="caution">
    <text evidence="3">The sequence shown here is derived from an EMBL/GenBank/DDBJ whole genome shotgun (WGS) entry which is preliminary data.</text>
</comment>
<dbReference type="InterPro" id="IPR023342">
    <property type="entry name" value="APO_dom"/>
</dbReference>
<keyword evidence="4" id="KW-1185">Reference proteome</keyword>
<feature type="signal peptide" evidence="1">
    <location>
        <begin position="1"/>
        <end position="22"/>
    </location>
</feature>
<keyword evidence="1" id="KW-0732">Signal</keyword>
<dbReference type="GO" id="GO:0003723">
    <property type="term" value="F:RNA binding"/>
    <property type="evidence" value="ECO:0007669"/>
    <property type="project" value="InterPro"/>
</dbReference>
<dbReference type="OrthoDB" id="1926485at2759"/>
<accession>A0A5N6PTP3</accession>
<evidence type="ECO:0000256" key="1">
    <source>
        <dbReference type="SAM" id="SignalP"/>
    </source>
</evidence>
<protein>
    <recommendedName>
        <fullName evidence="2">APO domain-containing protein</fullName>
    </recommendedName>
</protein>
<proteinExistence type="predicted"/>
<feature type="domain" description="APO" evidence="2">
    <location>
        <begin position="286"/>
        <end position="371"/>
    </location>
</feature>
<gene>
    <name evidence="3" type="ORF">E3N88_07451</name>
</gene>